<keyword evidence="1" id="KW-0238">DNA-binding</keyword>
<feature type="non-terminal residue" evidence="1">
    <location>
        <position position="1"/>
    </location>
</feature>
<accession>A0A7J6QM61</accession>
<dbReference type="EMBL" id="JABANO010031788">
    <property type="protein sequence ID" value="KAF4709694.1"/>
    <property type="molecule type" value="Genomic_DNA"/>
</dbReference>
<sequence>YQLLFWDPFNLSGTECDDDRGDDEDESHRPRIVTTVEEVMDMEWFISLTDYCNPPGPVSRDQSDANASTTADSLVVPHVVHECLFDRVRHFIANVWNVSSMKHGKIVKELLQLCIDFDEISDSGSSPYKDVILTACEGRVKRAVEGLLLP</sequence>
<dbReference type="AlphaFoldDB" id="A0A7J6QM61"/>
<feature type="non-terminal residue" evidence="1">
    <location>
        <position position="150"/>
    </location>
</feature>
<gene>
    <name evidence="1" type="primary">GCFC1_4</name>
    <name evidence="1" type="ORF">FOZ63_024338</name>
</gene>
<proteinExistence type="predicted"/>
<keyword evidence="2" id="KW-1185">Reference proteome</keyword>
<dbReference type="Proteomes" id="UP000553632">
    <property type="component" value="Unassembled WGS sequence"/>
</dbReference>
<dbReference type="GO" id="GO:0003677">
    <property type="term" value="F:DNA binding"/>
    <property type="evidence" value="ECO:0007669"/>
    <property type="project" value="UniProtKB-KW"/>
</dbReference>
<organism evidence="1 2">
    <name type="scientific">Perkinsus olseni</name>
    <name type="common">Perkinsus atlanticus</name>
    <dbReference type="NCBI Taxonomy" id="32597"/>
    <lineage>
        <taxon>Eukaryota</taxon>
        <taxon>Sar</taxon>
        <taxon>Alveolata</taxon>
        <taxon>Perkinsozoa</taxon>
        <taxon>Perkinsea</taxon>
        <taxon>Perkinsida</taxon>
        <taxon>Perkinsidae</taxon>
        <taxon>Perkinsus</taxon>
    </lineage>
</organism>
<evidence type="ECO:0000313" key="1">
    <source>
        <dbReference type="EMBL" id="KAF4709694.1"/>
    </source>
</evidence>
<comment type="caution">
    <text evidence="1">The sequence shown here is derived from an EMBL/GenBank/DDBJ whole genome shotgun (WGS) entry which is preliminary data.</text>
</comment>
<evidence type="ECO:0000313" key="2">
    <source>
        <dbReference type="Proteomes" id="UP000553632"/>
    </source>
</evidence>
<reference evidence="1 2" key="1">
    <citation type="submission" date="2020-04" db="EMBL/GenBank/DDBJ databases">
        <title>Perkinsus olseni comparative genomics.</title>
        <authorList>
            <person name="Bogema D.R."/>
        </authorList>
    </citation>
    <scope>NUCLEOTIDE SEQUENCE [LARGE SCALE GENOMIC DNA]</scope>
    <source>
        <strain evidence="1 2">ATCC PRA-207</strain>
    </source>
</reference>
<name>A0A7J6QM61_PEROL</name>
<protein>
    <submittedName>
        <fullName evidence="1">GC-rich sequence DNA-binding factor</fullName>
    </submittedName>
</protein>